<proteinExistence type="predicted"/>
<dbReference type="Gene3D" id="3.40.50.10330">
    <property type="entry name" value="Probable inorganic polyphosphate/atp-NAD kinase, domain 1"/>
    <property type="match status" value="1"/>
</dbReference>
<dbReference type="OrthoDB" id="3853857at2759"/>
<dbReference type="InterPro" id="IPR016064">
    <property type="entry name" value="NAD/diacylglycerol_kinase_sf"/>
</dbReference>
<dbReference type="AlphaFoldDB" id="A0A0F4ZHB8"/>
<dbReference type="PANTHER" id="PTHR12358:SF108">
    <property type="entry name" value="DAGKC DOMAIN-CONTAINING PROTEIN"/>
    <property type="match status" value="1"/>
</dbReference>
<accession>A0A0F4ZHB8</accession>
<dbReference type="InterPro" id="IPR017438">
    <property type="entry name" value="ATP-NAD_kinase_N"/>
</dbReference>
<dbReference type="SUPFAM" id="SSF111331">
    <property type="entry name" value="NAD kinase/diacylglycerol kinase-like"/>
    <property type="match status" value="1"/>
</dbReference>
<evidence type="ECO:0000313" key="2">
    <source>
        <dbReference type="EMBL" id="KKA29922.1"/>
    </source>
</evidence>
<name>A0A0F4ZHB8_9PEZI</name>
<dbReference type="SMART" id="SM00046">
    <property type="entry name" value="DAGKc"/>
    <property type="match status" value="1"/>
</dbReference>
<dbReference type="GO" id="GO:0001727">
    <property type="term" value="F:lipid kinase activity"/>
    <property type="evidence" value="ECO:0007669"/>
    <property type="project" value="TreeGrafter"/>
</dbReference>
<sequence>MAPHLLSCCFKQKPHKVISDDDDAPSSPFPHPVFSGSENIIAVLKDATGFSVLALEETEHDDQTIYKITQTKTSRVPDAVKPLVIAECPVHLRPSASHHIHIVVSTKSGICRASAFNSQAVTPLLRLLQSYGSPAAGFNTLITDSATSIKHFATHALTSPGQTHTVLLLSGDGGTIDLLNAIGAASPSAQTTTIAMLPLGTGNALFHSLHRPLYTNEAQRPLVLGLRTLIHGAARALPVFRADFSPGAEVVGFAESQNRMAERPVEHLYGAIVASHGLHASIVYESDTPEYRKHGDKRFGMVAGELVKLNHAYTARVAVSRPGGNGSLEQLKNSEYGYILATMVSSLEKSFTISPASKPCDGKLRLVSFAPVGEARTMDIMMAAYNNGAHVDLPDVDYQEINNLKVTVSGSDERWRKFCIDGTIVSVPEGGWMTVKPVEHSPLKVLAMAT</sequence>
<dbReference type="EMBL" id="LAEV01000634">
    <property type="protein sequence ID" value="KKA29922.1"/>
    <property type="molecule type" value="Genomic_DNA"/>
</dbReference>
<comment type="caution">
    <text evidence="2">The sequence shown here is derived from an EMBL/GenBank/DDBJ whole genome shotgun (WGS) entry which is preliminary data.</text>
</comment>
<feature type="domain" description="DAGKc" evidence="1">
    <location>
        <begin position="95"/>
        <end position="247"/>
    </location>
</feature>
<keyword evidence="3" id="KW-1185">Reference proteome</keyword>
<dbReference type="GO" id="GO:0016020">
    <property type="term" value="C:membrane"/>
    <property type="evidence" value="ECO:0007669"/>
    <property type="project" value="TreeGrafter"/>
</dbReference>
<dbReference type="PROSITE" id="PS50146">
    <property type="entry name" value="DAGK"/>
    <property type="match status" value="1"/>
</dbReference>
<evidence type="ECO:0000259" key="1">
    <source>
        <dbReference type="PROSITE" id="PS50146"/>
    </source>
</evidence>
<dbReference type="Proteomes" id="UP000033483">
    <property type="component" value="Unassembled WGS sequence"/>
</dbReference>
<dbReference type="GO" id="GO:0046512">
    <property type="term" value="P:sphingosine biosynthetic process"/>
    <property type="evidence" value="ECO:0007669"/>
    <property type="project" value="TreeGrafter"/>
</dbReference>
<gene>
    <name evidence="2" type="ORF">TD95_001468</name>
</gene>
<dbReference type="InterPro" id="IPR001206">
    <property type="entry name" value="Diacylglycerol_kinase_cat_dom"/>
</dbReference>
<dbReference type="PANTHER" id="PTHR12358">
    <property type="entry name" value="SPHINGOSINE KINASE"/>
    <property type="match status" value="1"/>
</dbReference>
<evidence type="ECO:0000313" key="3">
    <source>
        <dbReference type="Proteomes" id="UP000033483"/>
    </source>
</evidence>
<dbReference type="InterPro" id="IPR050187">
    <property type="entry name" value="Lipid_Phosphate_FormReg"/>
</dbReference>
<dbReference type="Gene3D" id="2.60.200.40">
    <property type="match status" value="1"/>
</dbReference>
<dbReference type="Pfam" id="PF00781">
    <property type="entry name" value="DAGK_cat"/>
    <property type="match status" value="1"/>
</dbReference>
<dbReference type="GO" id="GO:0005737">
    <property type="term" value="C:cytoplasm"/>
    <property type="evidence" value="ECO:0007669"/>
    <property type="project" value="TreeGrafter"/>
</dbReference>
<protein>
    <recommendedName>
        <fullName evidence="1">DAGKc domain-containing protein</fullName>
    </recommendedName>
</protein>
<organism evidence="2 3">
    <name type="scientific">Thielaviopsis punctulata</name>
    <dbReference type="NCBI Taxonomy" id="72032"/>
    <lineage>
        <taxon>Eukaryota</taxon>
        <taxon>Fungi</taxon>
        <taxon>Dikarya</taxon>
        <taxon>Ascomycota</taxon>
        <taxon>Pezizomycotina</taxon>
        <taxon>Sordariomycetes</taxon>
        <taxon>Hypocreomycetidae</taxon>
        <taxon>Microascales</taxon>
        <taxon>Ceratocystidaceae</taxon>
        <taxon>Thielaviopsis</taxon>
    </lineage>
</organism>
<reference evidence="2 3" key="1">
    <citation type="submission" date="2015-03" db="EMBL/GenBank/DDBJ databases">
        <authorList>
            <person name="Radwan O."/>
            <person name="Al-Naeli F.A."/>
            <person name="Rendon G.A."/>
            <person name="Fields C."/>
        </authorList>
    </citation>
    <scope>NUCLEOTIDE SEQUENCE [LARGE SCALE GENOMIC DNA]</scope>
    <source>
        <strain evidence="2">CR-DP1</strain>
    </source>
</reference>